<name>A0A399SIX5_9BACT</name>
<keyword evidence="2" id="KW-1185">Reference proteome</keyword>
<organism evidence="1 2">
    <name type="scientific">Pontibacter oryzae</name>
    <dbReference type="NCBI Taxonomy" id="2304593"/>
    <lineage>
        <taxon>Bacteria</taxon>
        <taxon>Pseudomonadati</taxon>
        <taxon>Bacteroidota</taxon>
        <taxon>Cytophagia</taxon>
        <taxon>Cytophagales</taxon>
        <taxon>Hymenobacteraceae</taxon>
        <taxon>Pontibacter</taxon>
    </lineage>
</organism>
<comment type="caution">
    <text evidence="1">The sequence shown here is derived from an EMBL/GenBank/DDBJ whole genome shotgun (WGS) entry which is preliminary data.</text>
</comment>
<dbReference type="EMBL" id="QWGE01000002">
    <property type="protein sequence ID" value="RIJ41695.1"/>
    <property type="molecule type" value="Genomic_DNA"/>
</dbReference>
<evidence type="ECO:0000313" key="1">
    <source>
        <dbReference type="EMBL" id="RIJ41695.1"/>
    </source>
</evidence>
<reference evidence="2" key="1">
    <citation type="submission" date="2018-08" db="EMBL/GenBank/DDBJ databases">
        <title>Mucilaginibacter sp. MYSH2.</title>
        <authorList>
            <person name="Seo T."/>
        </authorList>
    </citation>
    <scope>NUCLEOTIDE SEQUENCE [LARGE SCALE GENOMIC DNA]</scope>
    <source>
        <strain evidence="2">KIRAN</strain>
    </source>
</reference>
<proteinExistence type="predicted"/>
<dbReference type="AlphaFoldDB" id="A0A399SIX5"/>
<sequence length="73" mass="8750">MKICAEVSYLIQTEQLRYQPVWISAYLMKERLRHTSSQKRHLYLLKRKKKPSFTINKLYCKGGYCINNEPVVN</sequence>
<accession>A0A399SIX5</accession>
<evidence type="ECO:0000313" key="2">
    <source>
        <dbReference type="Proteomes" id="UP000266005"/>
    </source>
</evidence>
<protein>
    <submittedName>
        <fullName evidence="1">Uncharacterized protein</fullName>
    </submittedName>
</protein>
<gene>
    <name evidence="1" type="ORF">D1627_06625</name>
</gene>
<dbReference type="Proteomes" id="UP000266005">
    <property type="component" value="Unassembled WGS sequence"/>
</dbReference>